<evidence type="ECO:0000313" key="2">
    <source>
        <dbReference type="EMBL" id="OCH96973.1"/>
    </source>
</evidence>
<name>A0ABX2XR37_9GAMM</name>
<feature type="region of interest" description="Disordered" evidence="1">
    <location>
        <begin position="1334"/>
        <end position="1382"/>
    </location>
</feature>
<organism evidence="2 3">
    <name type="scientific">Legionella jamestowniensis</name>
    <dbReference type="NCBI Taxonomy" id="455"/>
    <lineage>
        <taxon>Bacteria</taxon>
        <taxon>Pseudomonadati</taxon>
        <taxon>Pseudomonadota</taxon>
        <taxon>Gammaproteobacteria</taxon>
        <taxon>Legionellales</taxon>
        <taxon>Legionellaceae</taxon>
        <taxon>Legionella</taxon>
    </lineage>
</organism>
<comment type="caution">
    <text evidence="2">The sequence shown here is derived from an EMBL/GenBank/DDBJ whole genome shotgun (WGS) entry which is preliminary data.</text>
</comment>
<feature type="compositionally biased region" description="Basic and acidic residues" evidence="1">
    <location>
        <begin position="1350"/>
        <end position="1373"/>
    </location>
</feature>
<protein>
    <recommendedName>
        <fullName evidence="4">Interaptin</fullName>
    </recommendedName>
</protein>
<sequence>MPQNAQFSSALDDKKLADKPNAFAALNAILKVDPTNHNNFRKAIIDHLAVWNGLGTFNVNNPTNDNNFLDDNPPNFATLFNAAALQRMKLGLAKINEQTLIAIINEGAKGEVRKKLVNDNGQILLGRPSETIHGWQGNAATILDDPAIDEIQLEAQRILLSRKIAAATDPAKIDALLNAGNDPNFRAAAVALGVPAPTAQHMNHGQLRDLIKVEAAKKGYELDLAQAPLVDLNNAYANLRKNNVQFKADVVPAPYAREITTDEDINWVREIYGKKYLEQYYSTHTDLAELNAIASQPDVNASKALLKVDNTDNPYLDAAVTAKNLPSLRQVAAVQALSLKISALDDLNTLNAITKLTRAQDIKRLLATSDVLGYKNEHNFQEAFIDDASVKQIVAAASVRQTLLKTNDYNKLQTLLLDTNPNFADVWKTFTGATDVSNEVKNYFKNPDNVERVKKQALEAFVKLRVKSDDASVTNAIVSITAKPTKKRALIQGVNTLLGKTPSPTDSLLDNDENFRHKLRAYAAIEATLRVTKEINLTGGNLAAFKRQINNLNIQRPTAPGVAGAALNLNGNNLQALDVANLIQVLPAKEREAFRGRLVENLINNHPPLANAQEKQKFKNLIEAKDFVQFKKALDDIGITSNDWVTKESMAAVQTAASKKLIAANFANYSVFAKHDALLKVVENLPVAKQKGIVENPDVIRSLMDARTPDQIKVVLGNDVKVETDLLTKLAEENNHHTNAAKIVNAEVAKLVGDLKTPPAFPLDENKVNAINARLMPNPADTPLTRNFAGTINGIASDLGMPNGSLDGSFNPRMAHIKNQETRNQHLLTEYNKPIGFNFDGGQISEARKAVVGLLMSLKKQNDFPALPPSPPSQDTLKGLYQDFIKSSTSAEFIDKLSKNAQLANVFNEEDLKKQITPGVFNAAKADSSKKALLHYNERFLNEHLQNLKSERKPLEDLHKEITSSDKKIHKQLKQLSETRAIEWLNPGFQSSARQNAREMLETYKELDQVCETTVRFYEKEIALLNKQLRALPKDDELPTAPDQRWRKTKIAAYRADLNKQLKATETELERYLGVQRLLRGNPDALDGTNPLVKQGILKTLEAARKGEDIKFLSFESTYTDHPAEQKRSLLGNTGQQPPSVVVSGQIAGGGKSFVNVEPIPKGHLRNHVITVDNAGVEVVGRILEERGADNVETTKDGKVKYSPNYKITLAELPQGPQNQLARNQIYMAMAMTALKNGPPTKPIYINKANAETTKGIYMALMVIAHNDPNMKFDPKLIKVNTAVFDPSQHEHWGIKGKSIIYNPEYKALVKAYQPNLDAMKDLSKTMLGKETMEAKKTTDSAAKAATQHYRQDIYKEREKRTKDAIDKAEKDVSTLGNVKGP</sequence>
<evidence type="ECO:0000256" key="1">
    <source>
        <dbReference type="SAM" id="MobiDB-lite"/>
    </source>
</evidence>
<evidence type="ECO:0000313" key="3">
    <source>
        <dbReference type="Proteomes" id="UP000093336"/>
    </source>
</evidence>
<gene>
    <name evidence="2" type="ORF">A8135_04900</name>
</gene>
<dbReference type="Proteomes" id="UP000093336">
    <property type="component" value="Unassembled WGS sequence"/>
</dbReference>
<accession>A0ABX2XR37</accession>
<dbReference type="RefSeq" id="WP_065621196.1">
    <property type="nucleotide sequence ID" value="NZ_LYOZ01000052.1"/>
</dbReference>
<dbReference type="EMBL" id="LYOZ01000052">
    <property type="protein sequence ID" value="OCH96973.1"/>
    <property type="molecule type" value="Genomic_DNA"/>
</dbReference>
<keyword evidence="3" id="KW-1185">Reference proteome</keyword>
<proteinExistence type="predicted"/>
<evidence type="ECO:0008006" key="4">
    <source>
        <dbReference type="Google" id="ProtNLM"/>
    </source>
</evidence>
<reference evidence="2 3" key="1">
    <citation type="submission" date="2016-05" db="EMBL/GenBank/DDBJ databases">
        <authorList>
            <person name="Prochazka B."/>
            <person name="Indra A."/>
            <person name="Hasenberger P."/>
            <person name="Blaschitz M."/>
            <person name="Wagner L."/>
            <person name="Wewalka G."/>
            <person name="Sorschag S."/>
            <person name="Schmid D."/>
            <person name="Ruppitsch W."/>
        </authorList>
    </citation>
    <scope>NUCLEOTIDE SEQUENCE [LARGE SCALE GENOMIC DNA]</scope>
    <source>
        <strain evidence="2 3">974010_12</strain>
    </source>
</reference>